<dbReference type="Proteomes" id="UP001220964">
    <property type="component" value="Unassembled WGS sequence"/>
</dbReference>
<dbReference type="SUPFAM" id="SSF52091">
    <property type="entry name" value="SpoIIaa-like"/>
    <property type="match status" value="1"/>
</dbReference>
<dbReference type="GO" id="GO:0043856">
    <property type="term" value="F:anti-sigma factor antagonist activity"/>
    <property type="evidence" value="ECO:0007669"/>
    <property type="project" value="InterPro"/>
</dbReference>
<evidence type="ECO:0000256" key="2">
    <source>
        <dbReference type="RuleBase" id="RU003749"/>
    </source>
</evidence>
<dbReference type="Gene3D" id="3.30.750.24">
    <property type="entry name" value="STAS domain"/>
    <property type="match status" value="1"/>
</dbReference>
<accession>A0AAE3NRE6</accession>
<dbReference type="AlphaFoldDB" id="A0AAE3NRE6"/>
<evidence type="ECO:0000256" key="1">
    <source>
        <dbReference type="ARBA" id="ARBA00009013"/>
    </source>
</evidence>
<evidence type="ECO:0000313" key="5">
    <source>
        <dbReference type="Proteomes" id="UP001220964"/>
    </source>
</evidence>
<protein>
    <recommendedName>
        <fullName evidence="2">Anti-sigma factor antagonist</fullName>
    </recommendedName>
</protein>
<keyword evidence="5" id="KW-1185">Reference proteome</keyword>
<sequence>MRLETETVGGTRLIRVCEPRIDAASAVEFKDAFRDCAADAPGRVVLDLGQVEFLDSSGLGAVVAAMKLLAPDRRLDLAAPRGKVEKVFRLTRMDTVFVIHPDVATAMDATADAP</sequence>
<dbReference type="EMBL" id="JARGYC010000016">
    <property type="protein sequence ID" value="MDF0600671.1"/>
    <property type="molecule type" value="Genomic_DNA"/>
</dbReference>
<gene>
    <name evidence="4" type="ORF">P1J78_08015</name>
</gene>
<dbReference type="CDD" id="cd07043">
    <property type="entry name" value="STAS_anti-anti-sigma_factors"/>
    <property type="match status" value="1"/>
</dbReference>
<dbReference type="RefSeq" id="WP_275566815.1">
    <property type="nucleotide sequence ID" value="NZ_JARGYC010000016.1"/>
</dbReference>
<dbReference type="NCBIfam" id="TIGR00377">
    <property type="entry name" value="ant_ant_sig"/>
    <property type="match status" value="1"/>
</dbReference>
<comment type="similarity">
    <text evidence="1 2">Belongs to the anti-sigma-factor antagonist family.</text>
</comment>
<dbReference type="PROSITE" id="PS50801">
    <property type="entry name" value="STAS"/>
    <property type="match status" value="1"/>
</dbReference>
<dbReference type="InterPro" id="IPR002645">
    <property type="entry name" value="STAS_dom"/>
</dbReference>
<name>A0AAE3NRE6_9RHOB</name>
<dbReference type="InterPro" id="IPR036513">
    <property type="entry name" value="STAS_dom_sf"/>
</dbReference>
<dbReference type="PANTHER" id="PTHR33495">
    <property type="entry name" value="ANTI-SIGMA FACTOR ANTAGONIST TM_1081-RELATED-RELATED"/>
    <property type="match status" value="1"/>
</dbReference>
<feature type="domain" description="STAS" evidence="3">
    <location>
        <begin position="21"/>
        <end position="110"/>
    </location>
</feature>
<evidence type="ECO:0000313" key="4">
    <source>
        <dbReference type="EMBL" id="MDF0600671.1"/>
    </source>
</evidence>
<evidence type="ECO:0000259" key="3">
    <source>
        <dbReference type="PROSITE" id="PS50801"/>
    </source>
</evidence>
<dbReference type="InterPro" id="IPR003658">
    <property type="entry name" value="Anti-sigma_ant"/>
</dbReference>
<organism evidence="4 5">
    <name type="scientific">Psychromarinibacter sediminicola</name>
    <dbReference type="NCBI Taxonomy" id="3033385"/>
    <lineage>
        <taxon>Bacteria</taxon>
        <taxon>Pseudomonadati</taxon>
        <taxon>Pseudomonadota</taxon>
        <taxon>Alphaproteobacteria</taxon>
        <taxon>Rhodobacterales</taxon>
        <taxon>Paracoccaceae</taxon>
        <taxon>Psychromarinibacter</taxon>
    </lineage>
</organism>
<reference evidence="4" key="1">
    <citation type="submission" date="2023-03" db="EMBL/GenBank/DDBJ databases">
        <title>Multiphase analysis and comparison of six strains from genera Psychromarinibacter, Lutimaribacter, and Maritimibacter, including a novel species: Psychromarinibacter sediminicola sp. nov.</title>
        <authorList>
            <person name="Wang Y.-H."/>
            <person name="Ye M.-Q."/>
            <person name="Du Z.-J."/>
        </authorList>
    </citation>
    <scope>NUCLEOTIDE SEQUENCE</scope>
    <source>
        <strain evidence="4">C21-152</strain>
    </source>
</reference>
<comment type="caution">
    <text evidence="4">The sequence shown here is derived from an EMBL/GenBank/DDBJ whole genome shotgun (WGS) entry which is preliminary data.</text>
</comment>
<dbReference type="Pfam" id="PF01740">
    <property type="entry name" value="STAS"/>
    <property type="match status" value="1"/>
</dbReference>
<dbReference type="PANTHER" id="PTHR33495:SF2">
    <property type="entry name" value="ANTI-SIGMA FACTOR ANTAGONIST TM_1081-RELATED"/>
    <property type="match status" value="1"/>
</dbReference>
<proteinExistence type="inferred from homology"/>